<feature type="transmembrane region" description="Helical" evidence="9">
    <location>
        <begin position="35"/>
        <end position="57"/>
    </location>
</feature>
<dbReference type="PANTHER" id="PTHR48021">
    <property type="match status" value="1"/>
</dbReference>
<evidence type="ECO:0000256" key="7">
    <source>
        <dbReference type="ARBA" id="ARBA00023136"/>
    </source>
</evidence>
<evidence type="ECO:0000256" key="8">
    <source>
        <dbReference type="RuleBase" id="RU003346"/>
    </source>
</evidence>
<dbReference type="Proteomes" id="UP001054252">
    <property type="component" value="Unassembled WGS sequence"/>
</dbReference>
<keyword evidence="5 9" id="KW-0812">Transmembrane</keyword>
<feature type="transmembrane region" description="Helical" evidence="9">
    <location>
        <begin position="106"/>
        <end position="125"/>
    </location>
</feature>
<comment type="subcellular location">
    <subcellularLocation>
        <location evidence="1">Membrane</location>
        <topology evidence="1">Multi-pass membrane protein</topology>
    </subcellularLocation>
</comment>
<dbReference type="InterPro" id="IPR050549">
    <property type="entry name" value="MFS_Trehalose_Transporter"/>
</dbReference>
<keyword evidence="6 9" id="KW-1133">Transmembrane helix</keyword>
<dbReference type="PRINTS" id="PR00171">
    <property type="entry name" value="SUGRTRNSPORT"/>
</dbReference>
<dbReference type="CDD" id="cd17358">
    <property type="entry name" value="MFS_GLUT6_8_Class3_like"/>
    <property type="match status" value="1"/>
</dbReference>
<dbReference type="Gene3D" id="1.20.1250.20">
    <property type="entry name" value="MFS general substrate transporter like domains"/>
    <property type="match status" value="1"/>
</dbReference>
<evidence type="ECO:0000256" key="2">
    <source>
        <dbReference type="ARBA" id="ARBA00010992"/>
    </source>
</evidence>
<feature type="transmembrane region" description="Helical" evidence="9">
    <location>
        <begin position="137"/>
        <end position="154"/>
    </location>
</feature>
<dbReference type="Pfam" id="PF00083">
    <property type="entry name" value="Sugar_tr"/>
    <property type="match status" value="1"/>
</dbReference>
<evidence type="ECO:0000256" key="3">
    <source>
        <dbReference type="ARBA" id="ARBA00022448"/>
    </source>
</evidence>
<organism evidence="11 12">
    <name type="scientific">Rubroshorea leprosula</name>
    <dbReference type="NCBI Taxonomy" id="152421"/>
    <lineage>
        <taxon>Eukaryota</taxon>
        <taxon>Viridiplantae</taxon>
        <taxon>Streptophyta</taxon>
        <taxon>Embryophyta</taxon>
        <taxon>Tracheophyta</taxon>
        <taxon>Spermatophyta</taxon>
        <taxon>Magnoliopsida</taxon>
        <taxon>eudicotyledons</taxon>
        <taxon>Gunneridae</taxon>
        <taxon>Pentapetalae</taxon>
        <taxon>rosids</taxon>
        <taxon>malvids</taxon>
        <taxon>Malvales</taxon>
        <taxon>Dipterocarpaceae</taxon>
        <taxon>Rubroshorea</taxon>
    </lineage>
</organism>
<dbReference type="SUPFAM" id="SSF103473">
    <property type="entry name" value="MFS general substrate transporter"/>
    <property type="match status" value="1"/>
</dbReference>
<evidence type="ECO:0000256" key="9">
    <source>
        <dbReference type="SAM" id="Phobius"/>
    </source>
</evidence>
<reference evidence="11 12" key="1">
    <citation type="journal article" date="2021" name="Commun. Biol.">
        <title>The genome of Shorea leprosula (Dipterocarpaceae) highlights the ecological relevance of drought in aseasonal tropical rainforests.</title>
        <authorList>
            <person name="Ng K.K.S."/>
            <person name="Kobayashi M.J."/>
            <person name="Fawcett J.A."/>
            <person name="Hatakeyama M."/>
            <person name="Paape T."/>
            <person name="Ng C.H."/>
            <person name="Ang C.C."/>
            <person name="Tnah L.H."/>
            <person name="Lee C.T."/>
            <person name="Nishiyama T."/>
            <person name="Sese J."/>
            <person name="O'Brien M.J."/>
            <person name="Copetti D."/>
            <person name="Mohd Noor M.I."/>
            <person name="Ong R.C."/>
            <person name="Putra M."/>
            <person name="Sireger I.Z."/>
            <person name="Indrioko S."/>
            <person name="Kosugi Y."/>
            <person name="Izuno A."/>
            <person name="Isagi Y."/>
            <person name="Lee S.L."/>
            <person name="Shimizu K.K."/>
        </authorList>
    </citation>
    <scope>NUCLEOTIDE SEQUENCE [LARGE SCALE GENOMIC DNA]</scope>
    <source>
        <strain evidence="11">214</strain>
    </source>
</reference>
<gene>
    <name evidence="11" type="ORF">SLEP1_g20478</name>
</gene>
<dbReference type="InterPro" id="IPR020846">
    <property type="entry name" value="MFS_dom"/>
</dbReference>
<evidence type="ECO:0000256" key="5">
    <source>
        <dbReference type="ARBA" id="ARBA00022692"/>
    </source>
</evidence>
<evidence type="ECO:0000259" key="10">
    <source>
        <dbReference type="PROSITE" id="PS50850"/>
    </source>
</evidence>
<protein>
    <recommendedName>
        <fullName evidence="10">Major facilitator superfamily (MFS) profile domain-containing protein</fullName>
    </recommendedName>
</protein>
<dbReference type="InterPro" id="IPR003663">
    <property type="entry name" value="Sugar/inositol_transpt"/>
</dbReference>
<dbReference type="InterPro" id="IPR044775">
    <property type="entry name" value="MFS_ERD6/Tret1-like"/>
</dbReference>
<keyword evidence="4" id="KW-0762">Sugar transport</keyword>
<feature type="transmembrane region" description="Helical" evidence="9">
    <location>
        <begin position="308"/>
        <end position="329"/>
    </location>
</feature>
<dbReference type="GO" id="GO:0016020">
    <property type="term" value="C:membrane"/>
    <property type="evidence" value="ECO:0007669"/>
    <property type="project" value="UniProtKB-SubCell"/>
</dbReference>
<feature type="transmembrane region" description="Helical" evidence="9">
    <location>
        <begin position="273"/>
        <end position="296"/>
    </location>
</feature>
<keyword evidence="7 9" id="KW-0472">Membrane</keyword>
<evidence type="ECO:0000313" key="12">
    <source>
        <dbReference type="Proteomes" id="UP001054252"/>
    </source>
</evidence>
<evidence type="ECO:0000256" key="4">
    <source>
        <dbReference type="ARBA" id="ARBA00022597"/>
    </source>
</evidence>
<dbReference type="NCBIfam" id="TIGR00879">
    <property type="entry name" value="SP"/>
    <property type="match status" value="1"/>
</dbReference>
<feature type="transmembrane region" description="Helical" evidence="9">
    <location>
        <begin position="192"/>
        <end position="210"/>
    </location>
</feature>
<feature type="transmembrane region" description="Helical" evidence="9">
    <location>
        <begin position="435"/>
        <end position="456"/>
    </location>
</feature>
<feature type="transmembrane region" description="Helical" evidence="9">
    <location>
        <begin position="166"/>
        <end position="186"/>
    </location>
</feature>
<keyword evidence="12" id="KW-1185">Reference proteome</keyword>
<dbReference type="InterPro" id="IPR036259">
    <property type="entry name" value="MFS_trans_sf"/>
</dbReference>
<accession>A0AAV5J644</accession>
<dbReference type="InterPro" id="IPR005829">
    <property type="entry name" value="Sugar_transporter_CS"/>
</dbReference>
<feature type="transmembrane region" description="Helical" evidence="9">
    <location>
        <begin position="77"/>
        <end position="99"/>
    </location>
</feature>
<dbReference type="PANTHER" id="PTHR48021:SF21">
    <property type="entry name" value="SUGAR TRANSPORTER ERD6-LIKE 8"/>
    <property type="match status" value="1"/>
</dbReference>
<feature type="transmembrane region" description="Helical" evidence="9">
    <location>
        <begin position="336"/>
        <end position="358"/>
    </location>
</feature>
<name>A0AAV5J644_9ROSI</name>
<comment type="similarity">
    <text evidence="2 8">Belongs to the major facilitator superfamily. Sugar transporter (TC 2.A.1.1) family.</text>
</comment>
<feature type="domain" description="Major facilitator superfamily (MFS) profile" evidence="10">
    <location>
        <begin position="37"/>
        <end position="460"/>
    </location>
</feature>
<evidence type="ECO:0000256" key="1">
    <source>
        <dbReference type="ARBA" id="ARBA00004141"/>
    </source>
</evidence>
<feature type="transmembrane region" description="Helical" evidence="9">
    <location>
        <begin position="406"/>
        <end position="429"/>
    </location>
</feature>
<dbReference type="AlphaFoldDB" id="A0AAV5J644"/>
<dbReference type="FunFam" id="1.20.1250.20:FF:000043">
    <property type="entry name" value="sugar transporter ERD6-like 6"/>
    <property type="match status" value="1"/>
</dbReference>
<dbReference type="PROSITE" id="PS50850">
    <property type="entry name" value="MFS"/>
    <property type="match status" value="1"/>
</dbReference>
<comment type="caution">
    <text evidence="11">The sequence shown here is derived from an EMBL/GenBank/DDBJ whole genome shotgun (WGS) entry which is preliminary data.</text>
</comment>
<dbReference type="InterPro" id="IPR005828">
    <property type="entry name" value="MFS_sugar_transport-like"/>
</dbReference>
<keyword evidence="3 8" id="KW-0813">Transport</keyword>
<proteinExistence type="inferred from homology"/>
<feature type="transmembrane region" description="Helical" evidence="9">
    <location>
        <begin position="370"/>
        <end position="394"/>
    </location>
</feature>
<sequence>MANQQDIEKGSTHSLTEQLIEKDSSSLDENGGGSLVMVFVCAFFAICGSFEFGSTIGYSSPTQSAIMEELKMSSSEFSVFGSILNIGAIIGAITSGGAADLLGRKGAMWMSSAISIAGWLIVYLSMGSLPLDFGRLLTGYGIGVISYVVPVYIAEITPTNLRGALLLVHQISLGTGILVTYVVGAFVTWRTLALTGMIPCIIMIMGLYFIPESPRWLALVGCQNEFEAAIRKLRGANTDISKEVAEIKDSLLILQNFPKATVMDLLDKRNMRLLIIGVGLMLFQQLSGYNGIVFYASQIFTSAGVPPTAGSILYACLQIIVLAFGAILIDKAGRRPLLLVSAFGVLLGSLLTAASFFMKEHKLAPEFGPLLAIIGIMVDMGSYCLGLGGIPWIMMSEIFPIQLKGIAGSIVTLASWGCSWVISYCFNFLMNWSSYGTFSVFATFCGIAIVFIYKLVPETKGRTLEEIQTILNSQGMVE</sequence>
<dbReference type="EMBL" id="BPVZ01000029">
    <property type="protein sequence ID" value="GKV08907.1"/>
    <property type="molecule type" value="Genomic_DNA"/>
</dbReference>
<dbReference type="GO" id="GO:0051119">
    <property type="term" value="F:sugar transmembrane transporter activity"/>
    <property type="evidence" value="ECO:0007669"/>
    <property type="project" value="InterPro"/>
</dbReference>
<evidence type="ECO:0000256" key="6">
    <source>
        <dbReference type="ARBA" id="ARBA00022989"/>
    </source>
</evidence>
<evidence type="ECO:0000313" key="11">
    <source>
        <dbReference type="EMBL" id="GKV08907.1"/>
    </source>
</evidence>
<dbReference type="PROSITE" id="PS00216">
    <property type="entry name" value="SUGAR_TRANSPORT_1"/>
    <property type="match status" value="2"/>
</dbReference>